<evidence type="ECO:0000259" key="1">
    <source>
        <dbReference type="PROSITE" id="PS01186"/>
    </source>
</evidence>
<dbReference type="SMART" id="SM00181">
    <property type="entry name" value="EGF"/>
    <property type="match status" value="2"/>
</dbReference>
<evidence type="ECO:0000313" key="3">
    <source>
        <dbReference type="Proteomes" id="UP001164746"/>
    </source>
</evidence>
<proteinExistence type="predicted"/>
<feature type="non-terminal residue" evidence="2">
    <location>
        <position position="1"/>
    </location>
</feature>
<protein>
    <recommendedName>
        <fullName evidence="1">EGF-like domain-containing protein</fullName>
    </recommendedName>
</protein>
<gene>
    <name evidence="2" type="ORF">MAR_008762</name>
</gene>
<name>A0ABY7DZ50_MYAAR</name>
<sequence>TCSAGNNECATTAYSYCDTSTTTCTCAAIAPVSSGTCTPTACANDGECTTLDANSKCTAGSCTCTDSYYLDGADDVTTCVAKAVGVTCALGECSVTPGQVCDNTLASPVCACALGYKDSSGTCTANVEGDTCTRDGYECIAAGSAFCDTSGTTSVCACGAVYTLTGCVGI</sequence>
<organism evidence="2 3">
    <name type="scientific">Mya arenaria</name>
    <name type="common">Soft-shell clam</name>
    <dbReference type="NCBI Taxonomy" id="6604"/>
    <lineage>
        <taxon>Eukaryota</taxon>
        <taxon>Metazoa</taxon>
        <taxon>Spiralia</taxon>
        <taxon>Lophotrochozoa</taxon>
        <taxon>Mollusca</taxon>
        <taxon>Bivalvia</taxon>
        <taxon>Autobranchia</taxon>
        <taxon>Heteroconchia</taxon>
        <taxon>Euheterodonta</taxon>
        <taxon>Imparidentia</taxon>
        <taxon>Neoheterodontei</taxon>
        <taxon>Myida</taxon>
        <taxon>Myoidea</taxon>
        <taxon>Myidae</taxon>
        <taxon>Mya</taxon>
    </lineage>
</organism>
<feature type="non-terminal residue" evidence="2">
    <location>
        <position position="170"/>
    </location>
</feature>
<evidence type="ECO:0000313" key="2">
    <source>
        <dbReference type="EMBL" id="WAR02204.1"/>
    </source>
</evidence>
<dbReference type="Proteomes" id="UP001164746">
    <property type="component" value="Chromosome 4"/>
</dbReference>
<dbReference type="InterPro" id="IPR000742">
    <property type="entry name" value="EGF"/>
</dbReference>
<keyword evidence="3" id="KW-1185">Reference proteome</keyword>
<dbReference type="PROSITE" id="PS01186">
    <property type="entry name" value="EGF_2"/>
    <property type="match status" value="1"/>
</dbReference>
<accession>A0ABY7DZ50</accession>
<reference evidence="2" key="1">
    <citation type="submission" date="2022-11" db="EMBL/GenBank/DDBJ databases">
        <title>Centuries of genome instability and evolution in soft-shell clam transmissible cancer (bioRxiv).</title>
        <authorList>
            <person name="Hart S.F.M."/>
            <person name="Yonemitsu M.A."/>
            <person name="Giersch R.M."/>
            <person name="Beal B.F."/>
            <person name="Arriagada G."/>
            <person name="Davis B.W."/>
            <person name="Ostrander E.A."/>
            <person name="Goff S.P."/>
            <person name="Metzger M.J."/>
        </authorList>
    </citation>
    <scope>NUCLEOTIDE SEQUENCE</scope>
    <source>
        <strain evidence="2">MELC-2E11</strain>
        <tissue evidence="2">Siphon/mantle</tissue>
    </source>
</reference>
<dbReference type="EMBL" id="CP111015">
    <property type="protein sequence ID" value="WAR02204.1"/>
    <property type="molecule type" value="Genomic_DNA"/>
</dbReference>
<feature type="domain" description="EGF-like" evidence="1">
    <location>
        <begin position="110"/>
        <end position="123"/>
    </location>
</feature>